<keyword evidence="1" id="KW-0812">Transmembrane</keyword>
<dbReference type="EMBL" id="JAOTPO010000008">
    <property type="protein sequence ID" value="MDE5414280.1"/>
    <property type="molecule type" value="Genomic_DNA"/>
</dbReference>
<evidence type="ECO:0000313" key="2">
    <source>
        <dbReference type="EMBL" id="MDE5414280.1"/>
    </source>
</evidence>
<feature type="transmembrane region" description="Helical" evidence="1">
    <location>
        <begin position="6"/>
        <end position="22"/>
    </location>
</feature>
<sequence>MDWIFSWIAISIAIGAFVEVAIKNRKLEKRIKDLEDKISLVVC</sequence>
<evidence type="ECO:0008006" key="4">
    <source>
        <dbReference type="Google" id="ProtNLM"/>
    </source>
</evidence>
<reference evidence="2" key="1">
    <citation type="submission" date="2024-05" db="EMBL/GenBank/DDBJ databases">
        <title>Alkalihalobacillus sp. strain MEB203 novel alkaliphilic bacterium from Lonar Lake, India.</title>
        <authorList>
            <person name="Joshi A."/>
            <person name="Thite S."/>
            <person name="Mengade P."/>
        </authorList>
    </citation>
    <scope>NUCLEOTIDE SEQUENCE</scope>
    <source>
        <strain evidence="2">MEB 203</strain>
    </source>
</reference>
<comment type="caution">
    <text evidence="2">The sequence shown here is derived from an EMBL/GenBank/DDBJ whole genome shotgun (WGS) entry which is preliminary data.</text>
</comment>
<gene>
    <name evidence="2" type="ORF">N7Z68_12940</name>
</gene>
<keyword evidence="1" id="KW-0472">Membrane</keyword>
<keyword evidence="3" id="KW-1185">Reference proteome</keyword>
<protein>
    <recommendedName>
        <fullName evidence="4">Phage protein</fullName>
    </recommendedName>
</protein>
<organism evidence="2 3">
    <name type="scientific">Alkalihalobacterium chitinilyticum</name>
    <dbReference type="NCBI Taxonomy" id="2980103"/>
    <lineage>
        <taxon>Bacteria</taxon>
        <taxon>Bacillati</taxon>
        <taxon>Bacillota</taxon>
        <taxon>Bacilli</taxon>
        <taxon>Bacillales</taxon>
        <taxon>Bacillaceae</taxon>
        <taxon>Alkalihalobacterium</taxon>
    </lineage>
</organism>
<evidence type="ECO:0000256" key="1">
    <source>
        <dbReference type="SAM" id="Phobius"/>
    </source>
</evidence>
<proteinExistence type="predicted"/>
<keyword evidence="1" id="KW-1133">Transmembrane helix</keyword>
<name>A0ABT5VFN8_9BACI</name>
<evidence type="ECO:0000313" key="3">
    <source>
        <dbReference type="Proteomes" id="UP001148125"/>
    </source>
</evidence>
<accession>A0ABT5VFN8</accession>
<dbReference type="RefSeq" id="WP_275118890.1">
    <property type="nucleotide sequence ID" value="NZ_JAOTPO010000008.1"/>
</dbReference>
<dbReference type="Proteomes" id="UP001148125">
    <property type="component" value="Unassembled WGS sequence"/>
</dbReference>